<protein>
    <recommendedName>
        <fullName evidence="4">DUF1176 domain-containing protein</fullName>
    </recommendedName>
</protein>
<accession>A0A840FVL9</accession>
<dbReference type="Proteomes" id="UP000524450">
    <property type="component" value="Unassembled WGS sequence"/>
</dbReference>
<evidence type="ECO:0008006" key="4">
    <source>
        <dbReference type="Google" id="ProtNLM"/>
    </source>
</evidence>
<dbReference type="InterPro" id="IPR009560">
    <property type="entry name" value="DUF1176"/>
</dbReference>
<keyword evidence="1" id="KW-0732">Signal</keyword>
<proteinExistence type="predicted"/>
<dbReference type="AlphaFoldDB" id="A0A840FVL9"/>
<evidence type="ECO:0000256" key="1">
    <source>
        <dbReference type="SAM" id="SignalP"/>
    </source>
</evidence>
<reference evidence="2 3" key="1">
    <citation type="submission" date="2020-08" db="EMBL/GenBank/DDBJ databases">
        <title>Genomic Encyclopedia of Type Strains, Phase IV (KMG-V): Genome sequencing to study the core and pangenomes of soil and plant-associated prokaryotes.</title>
        <authorList>
            <person name="Whitman W."/>
        </authorList>
    </citation>
    <scope>NUCLEOTIDE SEQUENCE [LARGE SCALE GENOMIC DNA]</scope>
    <source>
        <strain evidence="2 3">34/80</strain>
    </source>
</reference>
<name>A0A840FVL9_9BURK</name>
<comment type="caution">
    <text evidence="2">The sequence shown here is derived from an EMBL/GenBank/DDBJ whole genome shotgun (WGS) entry which is preliminary data.</text>
</comment>
<feature type="chain" id="PRO_5032407107" description="DUF1176 domain-containing protein" evidence="1">
    <location>
        <begin position="22"/>
        <end position="352"/>
    </location>
</feature>
<organism evidence="2 3">
    <name type="scientific">Variovorax guangxiensis</name>
    <dbReference type="NCBI Taxonomy" id="1775474"/>
    <lineage>
        <taxon>Bacteria</taxon>
        <taxon>Pseudomonadati</taxon>
        <taxon>Pseudomonadota</taxon>
        <taxon>Betaproteobacteria</taxon>
        <taxon>Burkholderiales</taxon>
        <taxon>Comamonadaceae</taxon>
        <taxon>Variovorax</taxon>
    </lineage>
</organism>
<dbReference type="Pfam" id="PF06674">
    <property type="entry name" value="DUF1176"/>
    <property type="match status" value="1"/>
</dbReference>
<sequence length="352" mass="36898">MNLVRIAAAAALSFAALSAGAAGAAGAAGKEGVSFSHNDWELACDNTRTCRAAGYQSEGADITEPVSMLITRKAGPDTSVEIELQTGGEKPAKGPVRFKVGKATLSGLKDSAASLDQDQVRAVLPELLRNDDATLTDRGGQKWVLSLSGLNAVLLKMDEVQGRVGTPGALVRRGSKPESSVLPPVPAPVVKAVVPPKARPGDDALAARIFPSLKQSDAKDDCNNHEDFNAKSLNVTRLTDRKVLLSFGCGMGAYNYSSLLWIANDKPPYAPVAIEANGDFDEKDASVTSSMKGRGIGDCWSSETWSFDGKGFVRTAAAGDGMCRGFAGGAWSLPRYVTRVELSEPSATPSKP</sequence>
<feature type="signal peptide" evidence="1">
    <location>
        <begin position="1"/>
        <end position="21"/>
    </location>
</feature>
<gene>
    <name evidence="2" type="ORF">GGD71_005137</name>
</gene>
<evidence type="ECO:0000313" key="2">
    <source>
        <dbReference type="EMBL" id="MBB4224344.1"/>
    </source>
</evidence>
<evidence type="ECO:0000313" key="3">
    <source>
        <dbReference type="Proteomes" id="UP000524450"/>
    </source>
</evidence>
<dbReference type="RefSeq" id="WP_184641335.1">
    <property type="nucleotide sequence ID" value="NZ_JACIFZ010000007.1"/>
</dbReference>
<dbReference type="EMBL" id="JACIFZ010000007">
    <property type="protein sequence ID" value="MBB4224344.1"/>
    <property type="molecule type" value="Genomic_DNA"/>
</dbReference>